<keyword evidence="3" id="KW-1185">Reference proteome</keyword>
<feature type="region of interest" description="Disordered" evidence="1">
    <location>
        <begin position="261"/>
        <end position="284"/>
    </location>
</feature>
<organism evidence="2 3">
    <name type="scientific">Armadillidium nasatum</name>
    <dbReference type="NCBI Taxonomy" id="96803"/>
    <lineage>
        <taxon>Eukaryota</taxon>
        <taxon>Metazoa</taxon>
        <taxon>Ecdysozoa</taxon>
        <taxon>Arthropoda</taxon>
        <taxon>Crustacea</taxon>
        <taxon>Multicrustacea</taxon>
        <taxon>Malacostraca</taxon>
        <taxon>Eumalacostraca</taxon>
        <taxon>Peracarida</taxon>
        <taxon>Isopoda</taxon>
        <taxon>Oniscidea</taxon>
        <taxon>Crinocheta</taxon>
        <taxon>Armadillidiidae</taxon>
        <taxon>Armadillidium</taxon>
    </lineage>
</organism>
<reference evidence="2 3" key="1">
    <citation type="journal article" date="2019" name="PLoS Biol.">
        <title>Sex chromosomes control vertical transmission of feminizing Wolbachia symbionts in an isopod.</title>
        <authorList>
            <person name="Becking T."/>
            <person name="Chebbi M.A."/>
            <person name="Giraud I."/>
            <person name="Moumen B."/>
            <person name="Laverre T."/>
            <person name="Caubet Y."/>
            <person name="Peccoud J."/>
            <person name="Gilbert C."/>
            <person name="Cordaux R."/>
        </authorList>
    </citation>
    <scope>NUCLEOTIDE SEQUENCE [LARGE SCALE GENOMIC DNA]</scope>
    <source>
        <strain evidence="2">ANa2</strain>
        <tissue evidence="2">Whole body excluding digestive tract and cuticle</tissue>
    </source>
</reference>
<feature type="compositionally biased region" description="Basic and acidic residues" evidence="1">
    <location>
        <begin position="273"/>
        <end position="284"/>
    </location>
</feature>
<dbReference type="AlphaFoldDB" id="A0A5N5TNI0"/>
<evidence type="ECO:0000256" key="1">
    <source>
        <dbReference type="SAM" id="MobiDB-lite"/>
    </source>
</evidence>
<dbReference type="EMBL" id="SEYY01000249">
    <property type="protein sequence ID" value="KAB7507725.1"/>
    <property type="molecule type" value="Genomic_DNA"/>
</dbReference>
<sequence length="1122" mass="127916">MTGVSITIIGDSTTTDSPVSSVAGTEPLERVNGLMTGVSITIIGDSTTTDSPVSSVEKGQLLDRFLFLLLQSTSTNEPLINRLSFSKHQVISSYIGSFLLLELEDICKNSSLYPRIQSIQHNHFGHEPKSQVASKDASKSEDSSSFSSSTTLSSESKEVIIDDRVPGMSLDSGRIPDVKSEASLWVHHSEEDSGGSLPNNLNTELSSKNSRRRSSKSRSLIQYRMKRESILTFSELEGTCVTSEQESDHLFHPQKIPSSNESEVLIVSDDDEKSSGKEAEPSKDIEKELPKNVKEFLTYGRGARMLMVLDQIGAAGTTVGFEIVKYLGCILETLLREHIKDNLPVSIRVEKECENEASTYVPIIIDISFSEIFKAYTHPKDSDIAHLTNKVRSLISEISKPAHSSCRYSRTAKRYNKKNKRKKSPCMIPVELDSEEELERMKRRYIRYKKSLQSCECFHPETILRLKKSYESGSNPAYNRPTSLFLEDVINIILSLMVQYTLYDPLAFDETSWKCAQYSITLSSQMLTKLIDEQSLNNAYKFKLIKKFTHFLFKLFLSGCNKVCSFLPEKFDINVPQQFLHLIQLFVKISKEESFTKYHDWFGDILGDIVLGITSLLIALSCGRDVHNAPSEKKEKQIHKSDCSKSVHTNCDFSMPYLLHHSKCFSSSESSDNCVVSSIVRWLLFCFKESRYNDICFAILEALSKSGFCCCMSLSSILPFLLEDLELRNEKLQYAIVSFIETIVWKALNGINGYNKNLCQFCDKQVIEKAIEAMHYQESRNEDCDNKWMLHENSVSGHSHWEGLKAVGPLLAEHLTRLILLSKWEIKKEICDQIIIKCLETLIHNKFRTLQSDEPSVMTSVINSILKCLRLCYEYLECENLLSLLFDEGIEIIDHCKRNPNTRYETYHLLCTAVDKEQKSIRVSFEDEHVEMFSNYFLTELRRFEIFWRRRFDNSSRFVRGKANIDSLPSHHSFETSWNLGNFILSDTDTQCSEDLNSRNENEKQTSHKCETNEGSEVHRRENNSRKVNYPRLVERYASTADLWQIILKMLCKSDSFLAFIVESSVSTIAAPLLINLIQDYARASNNLLDDTSVVYKNVAITMSLCRSLLSTLILSCRIEGI</sequence>
<evidence type="ECO:0000313" key="3">
    <source>
        <dbReference type="Proteomes" id="UP000326759"/>
    </source>
</evidence>
<accession>A0A5N5TNI0</accession>
<gene>
    <name evidence="2" type="ORF">Anas_11355</name>
</gene>
<dbReference type="Proteomes" id="UP000326759">
    <property type="component" value="Unassembled WGS sequence"/>
</dbReference>
<name>A0A5N5TNI0_9CRUS</name>
<feature type="non-terminal residue" evidence="2">
    <location>
        <position position="1122"/>
    </location>
</feature>
<feature type="region of interest" description="Disordered" evidence="1">
    <location>
        <begin position="994"/>
        <end position="1022"/>
    </location>
</feature>
<feature type="region of interest" description="Disordered" evidence="1">
    <location>
        <begin position="187"/>
        <end position="219"/>
    </location>
</feature>
<proteinExistence type="predicted"/>
<evidence type="ECO:0000313" key="2">
    <source>
        <dbReference type="EMBL" id="KAB7507725.1"/>
    </source>
</evidence>
<protein>
    <submittedName>
        <fullName evidence="2">Uncharacterized protein</fullName>
    </submittedName>
</protein>
<feature type="compositionally biased region" description="Basic and acidic residues" evidence="1">
    <location>
        <begin position="996"/>
        <end position="1022"/>
    </location>
</feature>
<feature type="compositionally biased region" description="Polar residues" evidence="1">
    <location>
        <begin position="196"/>
        <end position="205"/>
    </location>
</feature>
<feature type="region of interest" description="Disordered" evidence="1">
    <location>
        <begin position="123"/>
        <end position="151"/>
    </location>
</feature>
<comment type="caution">
    <text evidence="2">The sequence shown here is derived from an EMBL/GenBank/DDBJ whole genome shotgun (WGS) entry which is preliminary data.</text>
</comment>